<protein>
    <submittedName>
        <fullName evidence="1">Uncharacterized protein</fullName>
    </submittedName>
</protein>
<dbReference type="AlphaFoldDB" id="A0A0F8Z764"/>
<organism evidence="1">
    <name type="scientific">marine sediment metagenome</name>
    <dbReference type="NCBI Taxonomy" id="412755"/>
    <lineage>
        <taxon>unclassified sequences</taxon>
        <taxon>metagenomes</taxon>
        <taxon>ecological metagenomes</taxon>
    </lineage>
</organism>
<dbReference type="InterPro" id="IPR001387">
    <property type="entry name" value="Cro/C1-type_HTH"/>
</dbReference>
<accession>A0A0F8Z764</accession>
<evidence type="ECO:0000313" key="1">
    <source>
        <dbReference type="EMBL" id="KKK89577.1"/>
    </source>
</evidence>
<reference evidence="1" key="1">
    <citation type="journal article" date="2015" name="Nature">
        <title>Complex archaea that bridge the gap between prokaryotes and eukaryotes.</title>
        <authorList>
            <person name="Spang A."/>
            <person name="Saw J.H."/>
            <person name="Jorgensen S.L."/>
            <person name="Zaremba-Niedzwiedzka K."/>
            <person name="Martijn J."/>
            <person name="Lind A.E."/>
            <person name="van Eijk R."/>
            <person name="Schleper C."/>
            <person name="Guy L."/>
            <person name="Ettema T.J."/>
        </authorList>
    </citation>
    <scope>NUCLEOTIDE SEQUENCE</scope>
</reference>
<dbReference type="CDD" id="cd00093">
    <property type="entry name" value="HTH_XRE"/>
    <property type="match status" value="1"/>
</dbReference>
<proteinExistence type="predicted"/>
<dbReference type="EMBL" id="LAZR01049464">
    <property type="protein sequence ID" value="KKK89577.1"/>
    <property type="molecule type" value="Genomic_DNA"/>
</dbReference>
<comment type="caution">
    <text evidence="1">The sequence shown here is derived from an EMBL/GenBank/DDBJ whole genome shotgun (WGS) entry which is preliminary data.</text>
</comment>
<name>A0A0F8Z764_9ZZZZ</name>
<gene>
    <name evidence="1" type="ORF">LCGC14_2731670</name>
</gene>
<sequence length="115" mass="12723">RPGSRQYMALLCRLRLETCDGAPRSRPTSVTLREQWSPLNIKLSAFARSMRPKGAHLNSKGHIELAEAMGAHINTVQNWCSGRTTPGDAVLEQISRLATERGFKPKRVASTNVIP</sequence>
<feature type="non-terminal residue" evidence="1">
    <location>
        <position position="1"/>
    </location>
</feature>